<organism evidence="1 2">
    <name type="scientific">Streptomyces kanamyceticus</name>
    <dbReference type="NCBI Taxonomy" id="1967"/>
    <lineage>
        <taxon>Bacteria</taxon>
        <taxon>Bacillati</taxon>
        <taxon>Actinomycetota</taxon>
        <taxon>Actinomycetes</taxon>
        <taxon>Kitasatosporales</taxon>
        <taxon>Streptomycetaceae</taxon>
        <taxon>Streptomyces</taxon>
    </lineage>
</organism>
<sequence>MEYKTGASLVDDETFGHFVLFLINDMGEDPRHAPGIVDQALAYFGTVAVHDGLPLMPSDAVDRGIHCVYLHTRDAAALFDRIAGRFLHHNPHPERGARPAGSLIHTKSAMRDAGFVVEDKYWAHVEGGVSQCDSDDGRPY</sequence>
<dbReference type="KEGG" id="ska:CP970_24390"/>
<keyword evidence="2" id="KW-1185">Reference proteome</keyword>
<gene>
    <name evidence="1" type="ORF">CP970_24390</name>
</gene>
<dbReference type="Proteomes" id="UP000325529">
    <property type="component" value="Chromosome"/>
</dbReference>
<dbReference type="EMBL" id="CP023699">
    <property type="protein sequence ID" value="QEU93628.1"/>
    <property type="molecule type" value="Genomic_DNA"/>
</dbReference>
<name>A0A5J6GIG7_STRKN</name>
<evidence type="ECO:0000313" key="2">
    <source>
        <dbReference type="Proteomes" id="UP000325529"/>
    </source>
</evidence>
<dbReference type="AlphaFoldDB" id="A0A5J6GIG7"/>
<proteinExistence type="predicted"/>
<accession>A0A5J6GIG7</accession>
<evidence type="ECO:0000313" key="1">
    <source>
        <dbReference type="EMBL" id="QEU93628.1"/>
    </source>
</evidence>
<reference evidence="1 2" key="1">
    <citation type="submission" date="2017-09" db="EMBL/GenBank/DDBJ databases">
        <authorList>
            <person name="Lee N."/>
            <person name="Cho B.-K."/>
        </authorList>
    </citation>
    <scope>NUCLEOTIDE SEQUENCE [LARGE SCALE GENOMIC DNA]</scope>
    <source>
        <strain evidence="1 2">ATCC 12853</strain>
    </source>
</reference>
<protein>
    <submittedName>
        <fullName evidence="1">Uncharacterized protein</fullName>
    </submittedName>
</protein>